<evidence type="ECO:0000313" key="2">
    <source>
        <dbReference type="EMBL" id="GFS05622.1"/>
    </source>
</evidence>
<organism evidence="2 3">
    <name type="scientific">Elysia marginata</name>
    <dbReference type="NCBI Taxonomy" id="1093978"/>
    <lineage>
        <taxon>Eukaryota</taxon>
        <taxon>Metazoa</taxon>
        <taxon>Spiralia</taxon>
        <taxon>Lophotrochozoa</taxon>
        <taxon>Mollusca</taxon>
        <taxon>Gastropoda</taxon>
        <taxon>Heterobranchia</taxon>
        <taxon>Euthyneura</taxon>
        <taxon>Panpulmonata</taxon>
        <taxon>Sacoglossa</taxon>
        <taxon>Placobranchoidea</taxon>
        <taxon>Plakobranchidae</taxon>
        <taxon>Elysia</taxon>
    </lineage>
</organism>
<feature type="compositionally biased region" description="Basic and acidic residues" evidence="1">
    <location>
        <begin position="36"/>
        <end position="51"/>
    </location>
</feature>
<gene>
    <name evidence="2" type="ORF">ElyMa_006524800</name>
</gene>
<feature type="region of interest" description="Disordered" evidence="1">
    <location>
        <begin position="1"/>
        <end position="99"/>
    </location>
</feature>
<dbReference type="AlphaFoldDB" id="A0AAV4I9F5"/>
<keyword evidence="3" id="KW-1185">Reference proteome</keyword>
<dbReference type="EMBL" id="BMAT01013094">
    <property type="protein sequence ID" value="GFS05622.1"/>
    <property type="molecule type" value="Genomic_DNA"/>
</dbReference>
<accession>A0AAV4I9F5</accession>
<protein>
    <submittedName>
        <fullName evidence="2">Uncharacterized protein</fullName>
    </submittedName>
</protein>
<evidence type="ECO:0000313" key="3">
    <source>
        <dbReference type="Proteomes" id="UP000762676"/>
    </source>
</evidence>
<evidence type="ECO:0000256" key="1">
    <source>
        <dbReference type="SAM" id="MobiDB-lite"/>
    </source>
</evidence>
<name>A0AAV4I9F5_9GAST</name>
<proteinExistence type="predicted"/>
<sequence>MSEGTEQEVEQRPVSGGDEGEINAEDAGSTPLPSTAREEEPQQEKDVKPEEEAPTNEDQQDPPPSGEVTVQAPPLDSAPDSQPAHPAQPPSTTADKGYNYSFRPGADNLPLTINHVAISASAQNKLPVNRVKGIVLRVGRHTESSAQKQGAWYRSPTYVDKDSYTWRNMPLFDDFQTHLWTPAGTVRSSYKK</sequence>
<comment type="caution">
    <text evidence="2">The sequence shown here is derived from an EMBL/GenBank/DDBJ whole genome shotgun (WGS) entry which is preliminary data.</text>
</comment>
<dbReference type="Proteomes" id="UP000762676">
    <property type="component" value="Unassembled WGS sequence"/>
</dbReference>
<reference evidence="2 3" key="1">
    <citation type="journal article" date="2021" name="Elife">
        <title>Chloroplast acquisition without the gene transfer in kleptoplastic sea slugs, Plakobranchus ocellatus.</title>
        <authorList>
            <person name="Maeda T."/>
            <person name="Takahashi S."/>
            <person name="Yoshida T."/>
            <person name="Shimamura S."/>
            <person name="Takaki Y."/>
            <person name="Nagai Y."/>
            <person name="Toyoda A."/>
            <person name="Suzuki Y."/>
            <person name="Arimoto A."/>
            <person name="Ishii H."/>
            <person name="Satoh N."/>
            <person name="Nishiyama T."/>
            <person name="Hasebe M."/>
            <person name="Maruyama T."/>
            <person name="Minagawa J."/>
            <person name="Obokata J."/>
            <person name="Shigenobu S."/>
        </authorList>
    </citation>
    <scope>NUCLEOTIDE SEQUENCE [LARGE SCALE GENOMIC DNA]</scope>
</reference>